<keyword evidence="1" id="KW-0175">Coiled coil</keyword>
<proteinExistence type="predicted"/>
<evidence type="ECO:0000313" key="4">
    <source>
        <dbReference type="EMBL" id="KAF4666809.1"/>
    </source>
</evidence>
<feature type="compositionally biased region" description="Acidic residues" evidence="2">
    <location>
        <begin position="789"/>
        <end position="803"/>
    </location>
</feature>
<dbReference type="EMBL" id="JABANN010000196">
    <property type="protein sequence ID" value="KAF4666809.1"/>
    <property type="molecule type" value="Genomic_DNA"/>
</dbReference>
<feature type="region of interest" description="Disordered" evidence="2">
    <location>
        <begin position="478"/>
        <end position="500"/>
    </location>
</feature>
<name>A0A7J6M5I1_PEROL</name>
<feature type="compositionally biased region" description="Low complexity" evidence="2">
    <location>
        <begin position="619"/>
        <end position="633"/>
    </location>
</feature>
<dbReference type="PANTHER" id="PTHR23159">
    <property type="entry name" value="CENTROSOMAL PROTEIN 2"/>
    <property type="match status" value="1"/>
</dbReference>
<dbReference type="Proteomes" id="UP000572268">
    <property type="component" value="Unassembled WGS sequence"/>
</dbReference>
<feature type="coiled-coil region" evidence="1">
    <location>
        <begin position="120"/>
        <end position="214"/>
    </location>
</feature>
<dbReference type="Proteomes" id="UP000570595">
    <property type="component" value="Unassembled WGS sequence"/>
</dbReference>
<reference evidence="5 6" key="1">
    <citation type="submission" date="2020-04" db="EMBL/GenBank/DDBJ databases">
        <title>Perkinsus olseni comparative genomics.</title>
        <authorList>
            <person name="Bogema D.R."/>
        </authorList>
    </citation>
    <scope>NUCLEOTIDE SEQUENCE [LARGE SCALE GENOMIC DNA]</scope>
    <source>
        <strain evidence="3">ATCC PRA-179</strain>
        <strain evidence="4">ATCC PRA-31</strain>
    </source>
</reference>
<protein>
    <submittedName>
        <fullName evidence="4">Uncharacterized protein</fullName>
    </submittedName>
</protein>
<feature type="compositionally biased region" description="Basic and acidic residues" evidence="2">
    <location>
        <begin position="484"/>
        <end position="500"/>
    </location>
</feature>
<evidence type="ECO:0000256" key="1">
    <source>
        <dbReference type="SAM" id="Coils"/>
    </source>
</evidence>
<dbReference type="AlphaFoldDB" id="A0A7J6M5I1"/>
<feature type="coiled-coil region" evidence="1">
    <location>
        <begin position="357"/>
        <end position="384"/>
    </location>
</feature>
<comment type="caution">
    <text evidence="4">The sequence shown here is derived from an EMBL/GenBank/DDBJ whole genome shotgun (WGS) entry which is preliminary data.</text>
</comment>
<organism evidence="4 6">
    <name type="scientific">Perkinsus olseni</name>
    <name type="common">Perkinsus atlanticus</name>
    <dbReference type="NCBI Taxonomy" id="32597"/>
    <lineage>
        <taxon>Eukaryota</taxon>
        <taxon>Sar</taxon>
        <taxon>Alveolata</taxon>
        <taxon>Perkinsozoa</taxon>
        <taxon>Perkinsea</taxon>
        <taxon>Perkinsida</taxon>
        <taxon>Perkinsidae</taxon>
        <taxon>Perkinsus</taxon>
    </lineage>
</organism>
<feature type="compositionally biased region" description="Acidic residues" evidence="2">
    <location>
        <begin position="15"/>
        <end position="27"/>
    </location>
</feature>
<dbReference type="PANTHER" id="PTHR23159:SF31">
    <property type="entry name" value="CENTROSOME-ASSOCIATED PROTEIN CEP250 ISOFORM X1"/>
    <property type="match status" value="1"/>
</dbReference>
<dbReference type="EMBL" id="JABAHT010000197">
    <property type="protein sequence ID" value="KAF4661468.1"/>
    <property type="molecule type" value="Genomic_DNA"/>
</dbReference>
<evidence type="ECO:0000313" key="6">
    <source>
        <dbReference type="Proteomes" id="UP000572268"/>
    </source>
</evidence>
<gene>
    <name evidence="4" type="ORF">FOL46_002850</name>
    <name evidence="3" type="ORF">FOZ61_003161</name>
</gene>
<feature type="region of interest" description="Disordered" evidence="2">
    <location>
        <begin position="619"/>
        <end position="716"/>
    </location>
</feature>
<evidence type="ECO:0000256" key="2">
    <source>
        <dbReference type="SAM" id="MobiDB-lite"/>
    </source>
</evidence>
<evidence type="ECO:0000313" key="3">
    <source>
        <dbReference type="EMBL" id="KAF4661468.1"/>
    </source>
</evidence>
<dbReference type="OrthoDB" id="10355889at2759"/>
<feature type="region of interest" description="Disordered" evidence="2">
    <location>
        <begin position="1"/>
        <end position="29"/>
    </location>
</feature>
<feature type="coiled-coil region" evidence="1">
    <location>
        <begin position="563"/>
        <end position="611"/>
    </location>
</feature>
<evidence type="ECO:0000313" key="5">
    <source>
        <dbReference type="Proteomes" id="UP000570595"/>
    </source>
</evidence>
<sequence>MSPHAFGWSSFGESTTDEDDDEVEGSDQDAVVVGRNTVRGATKKMSDLAYKFEVLARKCEPKPWYRILADDPDRPKTLYWLEKRVVCLEEQLSETVPLLERRSLQSADYHATCLRYIDRLEDMTEKHRRALRRVSTLEDTLREYQERDRMAEEDLTSRRLEGRIAIRALSLENEQLRAHRSELEESLEECRGMVREMEEEAQRRRQMMDDERSEWRTREEQLNEKLRKTADGLSRAQADNRKVLDLLESSTEQYIADATEWKRTLQSLSSQVKEIDYERAKAAEMIRGLEESIELRVKEWRDVEARLRREVDIGREKSEVMVAEAARCRKELVGVEEARTVAESNLATIRLEFTRRERELLGELSALTTELADTKEELAQTLDTLNSVDVDEESNHPYLQYGVPVMGPRKLRGEVLCVGCRNRLVYAGYGSRSAGMVPPKLGEVVEDFLLDYDGAKQKIKLRRNLDRAHHEADRWKSYRGGRPMSREDSREARTRPCTREVATPERPVRVRKGVLMTPNPTATHRGDDIQQQQGSVGHLRAGDQVMPLDVIVSRTVRESAEFLQTAQRTIDSQKEDLAKQRAELERRKSELARRERRYKMKKRKMRRLLREIQSLGVSLDSSGSEMSAGSGSELSDDVAAAQKRRKRSSGVRSRTPVSSNNRQKKRKTVGEGGDSRKTDSSVAPVTAGEGSPGAVDPAALQEEKEARAAGAFSSEDGKVLWNKRSRAWIASWKDEATGSLRTKSFNPRKKYEGNVQAARDDAIVFLAQRPRAKSPASSDPMKKESSSLGEDEEEEEEMVDEDESPKVQLDGDTGGMVAQEPESSGDGVVDLGATGKADGIGAEEQHTWSPVGRPLGVDEPQVEVVECSLVSSSSSSDVSPRRDDPL</sequence>
<accession>A0A7J6M5I1</accession>
<dbReference type="Gene3D" id="1.20.5.2050">
    <property type="match status" value="1"/>
</dbReference>
<feature type="region of interest" description="Disordered" evidence="2">
    <location>
        <begin position="767"/>
        <end position="857"/>
    </location>
</feature>